<dbReference type="Pfam" id="PF05175">
    <property type="entry name" value="MTS"/>
    <property type="match status" value="1"/>
</dbReference>
<proteinExistence type="predicted"/>
<evidence type="ECO:0000313" key="7">
    <source>
        <dbReference type="EMBL" id="UXX82130.1"/>
    </source>
</evidence>
<dbReference type="InterPro" id="IPR029063">
    <property type="entry name" value="SAM-dependent_MTases_sf"/>
</dbReference>
<dbReference type="PANTHER" id="PTHR47816">
    <property type="entry name" value="RIBOSOMAL RNA SMALL SUBUNIT METHYLTRANSFERASE C"/>
    <property type="match status" value="1"/>
</dbReference>
<evidence type="ECO:0000256" key="2">
    <source>
        <dbReference type="ARBA" id="ARBA00022552"/>
    </source>
</evidence>
<evidence type="ECO:0000256" key="5">
    <source>
        <dbReference type="ARBA" id="ARBA00022691"/>
    </source>
</evidence>
<gene>
    <name evidence="7" type="ORF">N7U68_13575</name>
</gene>
<reference evidence="7" key="1">
    <citation type="submission" date="2022-10" db="EMBL/GenBank/DDBJ databases">
        <title>Roseovarius pelagicus sp. nov., isolated from Arctic seawater.</title>
        <authorList>
            <person name="Hong Y.W."/>
            <person name="Hwang C.Y."/>
        </authorList>
    </citation>
    <scope>NUCLEOTIDE SEQUENCE</scope>
    <source>
        <strain evidence="7">HL-MP18</strain>
    </source>
</reference>
<accession>A0ABY6DE90</accession>
<feature type="domain" description="Methyltransferase small" evidence="6">
    <location>
        <begin position="155"/>
        <end position="318"/>
    </location>
</feature>
<keyword evidence="8" id="KW-1185">Reference proteome</keyword>
<keyword evidence="4" id="KW-0808">Transferase</keyword>
<dbReference type="InterPro" id="IPR002052">
    <property type="entry name" value="DNA_methylase_N6_adenine_CS"/>
</dbReference>
<dbReference type="GO" id="GO:0008168">
    <property type="term" value="F:methyltransferase activity"/>
    <property type="evidence" value="ECO:0007669"/>
    <property type="project" value="UniProtKB-KW"/>
</dbReference>
<keyword evidence="2" id="KW-0698">rRNA processing</keyword>
<dbReference type="Gene3D" id="3.40.50.150">
    <property type="entry name" value="Vaccinia Virus protein VP39"/>
    <property type="match status" value="2"/>
</dbReference>
<evidence type="ECO:0000259" key="6">
    <source>
        <dbReference type="Pfam" id="PF05175"/>
    </source>
</evidence>
<protein>
    <submittedName>
        <fullName evidence="7">Class I SAM-dependent methyltransferase</fullName>
    </submittedName>
</protein>
<dbReference type="RefSeq" id="WP_263047148.1">
    <property type="nucleotide sequence ID" value="NZ_CP106738.1"/>
</dbReference>
<evidence type="ECO:0000313" key="8">
    <source>
        <dbReference type="Proteomes" id="UP001064087"/>
    </source>
</evidence>
<name>A0ABY6DE90_9RHOB</name>
<dbReference type="PANTHER" id="PTHR47816:SF4">
    <property type="entry name" value="RIBOSOMAL RNA SMALL SUBUNIT METHYLTRANSFERASE C"/>
    <property type="match status" value="1"/>
</dbReference>
<dbReference type="EMBL" id="CP106738">
    <property type="protein sequence ID" value="UXX82130.1"/>
    <property type="molecule type" value="Genomic_DNA"/>
</dbReference>
<dbReference type="CDD" id="cd02440">
    <property type="entry name" value="AdoMet_MTases"/>
    <property type="match status" value="1"/>
</dbReference>
<keyword evidence="3 7" id="KW-0489">Methyltransferase</keyword>
<dbReference type="InterPro" id="IPR046977">
    <property type="entry name" value="RsmC/RlmG"/>
</dbReference>
<dbReference type="PROSITE" id="PS00092">
    <property type="entry name" value="N6_MTASE"/>
    <property type="match status" value="1"/>
</dbReference>
<evidence type="ECO:0000256" key="1">
    <source>
        <dbReference type="ARBA" id="ARBA00022490"/>
    </source>
</evidence>
<organism evidence="7 8">
    <name type="scientific">Roseovarius pelagicus</name>
    <dbReference type="NCBI Taxonomy" id="2980108"/>
    <lineage>
        <taxon>Bacteria</taxon>
        <taxon>Pseudomonadati</taxon>
        <taxon>Pseudomonadota</taxon>
        <taxon>Alphaproteobacteria</taxon>
        <taxon>Rhodobacterales</taxon>
        <taxon>Roseobacteraceae</taxon>
        <taxon>Roseovarius</taxon>
    </lineage>
</organism>
<evidence type="ECO:0000256" key="3">
    <source>
        <dbReference type="ARBA" id="ARBA00022603"/>
    </source>
</evidence>
<dbReference type="Proteomes" id="UP001064087">
    <property type="component" value="Chromosome"/>
</dbReference>
<sequence length="328" mass="35677">MHPRLSLSQESGLTLSDAARIAVFAPRAGMDLSPLEADQCHVITGMRPDFEDFEARGFRCDVMPEGRYDAAVVMIPRAKAEARALIALAASVTDGPVVVDGTKTDGIESALKDMRKRAAVSGPINKAHGKLFWFDASVADLADWVPAAPAPVEAGFMTAPGVFSADGIDPASRFLAEHLPQQIGAHVVDLGAGWGYLSSRVLEREKIARVDLVEANHAALECARRNVTDERAHFHWADALRWQPDTRPDAVIMNPPFHIGRDADPKLGAAFIAAAAAMLKPQGQLWLVANRHLPYERDLVGAFAECSEVAGDTKFKLLHARRPTRQRR</sequence>
<evidence type="ECO:0000256" key="4">
    <source>
        <dbReference type="ARBA" id="ARBA00022679"/>
    </source>
</evidence>
<keyword evidence="5" id="KW-0949">S-adenosyl-L-methionine</keyword>
<dbReference type="SUPFAM" id="SSF53335">
    <property type="entry name" value="S-adenosyl-L-methionine-dependent methyltransferases"/>
    <property type="match status" value="1"/>
</dbReference>
<keyword evidence="1" id="KW-0963">Cytoplasm</keyword>
<dbReference type="GO" id="GO:0032259">
    <property type="term" value="P:methylation"/>
    <property type="evidence" value="ECO:0007669"/>
    <property type="project" value="UniProtKB-KW"/>
</dbReference>
<dbReference type="InterPro" id="IPR007848">
    <property type="entry name" value="Small_mtfrase_dom"/>
</dbReference>